<reference evidence="3" key="1">
    <citation type="submission" date="2009-10" db="EMBL/GenBank/DDBJ databases">
        <title>Diversity of trophic interactions inside an arsenic-rich microbial ecosystem.</title>
        <authorList>
            <person name="Bertin P.N."/>
            <person name="Heinrich-Salmeron A."/>
            <person name="Pelletier E."/>
            <person name="Goulhen-Chollet F."/>
            <person name="Arsene-Ploetze F."/>
            <person name="Gallien S."/>
            <person name="Calteau A."/>
            <person name="Vallenet D."/>
            <person name="Casiot C."/>
            <person name="Chane-Woon-Ming B."/>
            <person name="Giloteaux L."/>
            <person name="Barakat M."/>
            <person name="Bonnefoy V."/>
            <person name="Bruneel O."/>
            <person name="Chandler M."/>
            <person name="Cleiss J."/>
            <person name="Duran R."/>
            <person name="Elbaz-Poulichet F."/>
            <person name="Fonknechten N."/>
            <person name="Lauga B."/>
            <person name="Mornico D."/>
            <person name="Ortet P."/>
            <person name="Schaeffer C."/>
            <person name="Siguier P."/>
            <person name="Alexander Thil Smith A."/>
            <person name="Van Dorsselaer A."/>
            <person name="Weissenbach J."/>
            <person name="Medigue C."/>
            <person name="Le Paslier D."/>
        </authorList>
    </citation>
    <scope>NUCLEOTIDE SEQUENCE</scope>
</reference>
<feature type="transmembrane region" description="Helical" evidence="2">
    <location>
        <begin position="223"/>
        <end position="246"/>
    </location>
</feature>
<feature type="compositionally biased region" description="Basic and acidic residues" evidence="1">
    <location>
        <begin position="26"/>
        <end position="35"/>
    </location>
</feature>
<keyword evidence="2" id="KW-1133">Transmembrane helix</keyword>
<evidence type="ECO:0000313" key="3">
    <source>
        <dbReference type="EMBL" id="CBI04947.1"/>
    </source>
</evidence>
<proteinExistence type="predicted"/>
<feature type="region of interest" description="Disordered" evidence="1">
    <location>
        <begin position="1"/>
        <end position="68"/>
    </location>
</feature>
<sequence>MDELDEIAQLEASGQKLMAEAAPPPRKRETADAKRASTAGRKPLAEREHLAGRSPRGAERQPITEGDSAHVESLLAEIRDRLDLLLQANGSSQGANPSQGSLPENLPVLDTSVPTADETDELRKAFPHEDAGPPVAALPGAALPATAPANIMISDPDMTRLLATVEDRVTRHALTHHSSVVVLLGWAMALLAAGLGMGYGYIVASGRYPFWGPTAHASVLSRISTVVLGAPVGVVLLPIAGAILWAASKEAGGEKQQAIWRLAAIGVFLAGILLPLTIML</sequence>
<dbReference type="EMBL" id="CABP01000090">
    <property type="protein sequence ID" value="CBI04947.1"/>
    <property type="molecule type" value="Genomic_DNA"/>
</dbReference>
<name>E6QCM1_9ZZZZ</name>
<organism evidence="3">
    <name type="scientific">mine drainage metagenome</name>
    <dbReference type="NCBI Taxonomy" id="410659"/>
    <lineage>
        <taxon>unclassified sequences</taxon>
        <taxon>metagenomes</taxon>
        <taxon>ecological metagenomes</taxon>
    </lineage>
</organism>
<protein>
    <submittedName>
        <fullName evidence="3">Uncharacterized protein</fullName>
    </submittedName>
</protein>
<keyword evidence="2" id="KW-0472">Membrane</keyword>
<feature type="transmembrane region" description="Helical" evidence="2">
    <location>
        <begin position="258"/>
        <end position="278"/>
    </location>
</feature>
<dbReference type="AlphaFoldDB" id="E6QCM1"/>
<gene>
    <name evidence="3" type="ORF">CARN5_1577</name>
</gene>
<keyword evidence="2" id="KW-0812">Transmembrane</keyword>
<comment type="caution">
    <text evidence="3">The sequence shown here is derived from an EMBL/GenBank/DDBJ whole genome shotgun (WGS) entry which is preliminary data.</text>
</comment>
<evidence type="ECO:0000256" key="1">
    <source>
        <dbReference type="SAM" id="MobiDB-lite"/>
    </source>
</evidence>
<evidence type="ECO:0000256" key="2">
    <source>
        <dbReference type="SAM" id="Phobius"/>
    </source>
</evidence>
<feature type="compositionally biased region" description="Basic and acidic residues" evidence="1">
    <location>
        <begin position="43"/>
        <end position="59"/>
    </location>
</feature>
<accession>E6QCM1</accession>
<feature type="transmembrane region" description="Helical" evidence="2">
    <location>
        <begin position="180"/>
        <end position="203"/>
    </location>
</feature>